<keyword evidence="1" id="KW-0560">Oxidoreductase</keyword>
<dbReference type="Gene3D" id="3.30.360.10">
    <property type="entry name" value="Dihydrodipicolinate Reductase, domain 2"/>
    <property type="match status" value="1"/>
</dbReference>
<dbReference type="SUPFAM" id="SSF51735">
    <property type="entry name" value="NAD(P)-binding Rossmann-fold domains"/>
    <property type="match status" value="1"/>
</dbReference>
<comment type="caution">
    <text evidence="4">The sequence shown here is derived from an EMBL/GenBank/DDBJ whole genome shotgun (WGS) entry which is preliminary data.</text>
</comment>
<keyword evidence="5" id="KW-1185">Reference proteome</keyword>
<dbReference type="InterPro" id="IPR000683">
    <property type="entry name" value="Gfo/Idh/MocA-like_OxRdtase_N"/>
</dbReference>
<dbReference type="EMBL" id="JBHRZH010000004">
    <property type="protein sequence ID" value="MFC3759957.1"/>
    <property type="molecule type" value="Genomic_DNA"/>
</dbReference>
<dbReference type="PANTHER" id="PTHR43818:SF11">
    <property type="entry name" value="BCDNA.GH03377"/>
    <property type="match status" value="1"/>
</dbReference>
<dbReference type="SUPFAM" id="SSF55347">
    <property type="entry name" value="Glyceraldehyde-3-phosphate dehydrogenase-like, C-terminal domain"/>
    <property type="match status" value="1"/>
</dbReference>
<organism evidence="4 5">
    <name type="scientific">Tenggerimyces flavus</name>
    <dbReference type="NCBI Taxonomy" id="1708749"/>
    <lineage>
        <taxon>Bacteria</taxon>
        <taxon>Bacillati</taxon>
        <taxon>Actinomycetota</taxon>
        <taxon>Actinomycetes</taxon>
        <taxon>Propionibacteriales</taxon>
        <taxon>Nocardioidaceae</taxon>
        <taxon>Tenggerimyces</taxon>
    </lineage>
</organism>
<gene>
    <name evidence="4" type="ORF">ACFOUW_03850</name>
</gene>
<evidence type="ECO:0000259" key="3">
    <source>
        <dbReference type="Pfam" id="PF22725"/>
    </source>
</evidence>
<dbReference type="Pfam" id="PF22725">
    <property type="entry name" value="GFO_IDH_MocA_C3"/>
    <property type="match status" value="1"/>
</dbReference>
<dbReference type="Proteomes" id="UP001595699">
    <property type="component" value="Unassembled WGS sequence"/>
</dbReference>
<dbReference type="InterPro" id="IPR055170">
    <property type="entry name" value="GFO_IDH_MocA-like_dom"/>
</dbReference>
<reference evidence="5" key="1">
    <citation type="journal article" date="2019" name="Int. J. Syst. Evol. Microbiol.">
        <title>The Global Catalogue of Microorganisms (GCM) 10K type strain sequencing project: providing services to taxonomists for standard genome sequencing and annotation.</title>
        <authorList>
            <consortium name="The Broad Institute Genomics Platform"/>
            <consortium name="The Broad Institute Genome Sequencing Center for Infectious Disease"/>
            <person name="Wu L."/>
            <person name="Ma J."/>
        </authorList>
    </citation>
    <scope>NUCLEOTIDE SEQUENCE [LARGE SCALE GENOMIC DNA]</scope>
    <source>
        <strain evidence="5">CGMCC 4.7241</strain>
    </source>
</reference>
<sequence>MDDIRVAVVGLGPRALGTWIPLLQRIPGFRITALCDPIKALHERALAQLTTQEDVTTYERYGDVLAADDVDAVALTVRSEHQGGMAADALEAGKHVHAEVPAAHSIEDCWRIVDAVERTGLTYQLAEQTRFWGFVDAWRDLVAQGRLGHVTYAEGQYFHYHLGGMFQDPRTGTLLGPDRLGEYPDAKPTWVQRMPPIHYLPHELSPLLKVLDDRVVEVVGMGTGQPSKANPDVAQPDLQVALMRTAKGTVMRLAASFANPHPDGSWHWYQVLGTNGRVEWNRGLRDKPRMWLADGQMHDLAEVDWRYERTDAPREARGSGHGDADFYTHVAFRDAVLDGRQPAFDVYRAMDTAAPAILAAKSIAQGSVPLAVPDFQRHKENP</sequence>
<dbReference type="InterPro" id="IPR036291">
    <property type="entry name" value="NAD(P)-bd_dom_sf"/>
</dbReference>
<feature type="domain" description="Gfo/Idh/MocA-like oxidoreductase N-terminal" evidence="2">
    <location>
        <begin position="4"/>
        <end position="125"/>
    </location>
</feature>
<evidence type="ECO:0000259" key="2">
    <source>
        <dbReference type="Pfam" id="PF01408"/>
    </source>
</evidence>
<evidence type="ECO:0000313" key="5">
    <source>
        <dbReference type="Proteomes" id="UP001595699"/>
    </source>
</evidence>
<dbReference type="InterPro" id="IPR050463">
    <property type="entry name" value="Gfo/Idh/MocA_oxidrdct_glycsds"/>
</dbReference>
<accession>A0ABV7Y577</accession>
<feature type="domain" description="GFO/IDH/MocA-like oxidoreductase" evidence="3">
    <location>
        <begin position="138"/>
        <end position="279"/>
    </location>
</feature>
<evidence type="ECO:0000256" key="1">
    <source>
        <dbReference type="ARBA" id="ARBA00023002"/>
    </source>
</evidence>
<dbReference type="RefSeq" id="WP_205120215.1">
    <property type="nucleotide sequence ID" value="NZ_JAFBCM010000001.1"/>
</dbReference>
<name>A0ABV7Y577_9ACTN</name>
<dbReference type="PANTHER" id="PTHR43818">
    <property type="entry name" value="BCDNA.GH03377"/>
    <property type="match status" value="1"/>
</dbReference>
<dbReference type="Gene3D" id="3.40.50.720">
    <property type="entry name" value="NAD(P)-binding Rossmann-like Domain"/>
    <property type="match status" value="1"/>
</dbReference>
<proteinExistence type="predicted"/>
<protein>
    <submittedName>
        <fullName evidence="4">Gfo/Idh/MocA family protein</fullName>
    </submittedName>
</protein>
<evidence type="ECO:0000313" key="4">
    <source>
        <dbReference type="EMBL" id="MFC3759957.1"/>
    </source>
</evidence>
<dbReference type="Pfam" id="PF01408">
    <property type="entry name" value="GFO_IDH_MocA"/>
    <property type="match status" value="1"/>
</dbReference>